<dbReference type="HOGENOM" id="CLU_027634_3_0_1"/>
<protein>
    <submittedName>
        <fullName evidence="4">Uncharacterized protein, isoform A</fullName>
        <ecNumber evidence="4 5">2.7.1.-</ecNumber>
    </submittedName>
    <submittedName>
        <fullName evidence="5">Uncharacterized protein, isoform B</fullName>
    </submittedName>
</protein>
<dbReference type="InterPro" id="IPR011611">
    <property type="entry name" value="PfkB_dom"/>
</dbReference>
<dbReference type="CDD" id="cd01939">
    <property type="entry name" value="Ketohexokinase"/>
    <property type="match status" value="1"/>
</dbReference>
<dbReference type="FunCoup" id="B4LG16">
    <property type="interactions" value="44"/>
</dbReference>
<evidence type="ECO:0000256" key="2">
    <source>
        <dbReference type="ARBA" id="ARBA00022777"/>
    </source>
</evidence>
<evidence type="ECO:0000313" key="4">
    <source>
        <dbReference type="EMBL" id="EDW70415.1"/>
    </source>
</evidence>
<dbReference type="InterPro" id="IPR034093">
    <property type="entry name" value="KHK"/>
</dbReference>
<dbReference type="Pfam" id="PF00294">
    <property type="entry name" value="PfkB"/>
    <property type="match status" value="1"/>
</dbReference>
<name>B4LG16_DROVI</name>
<organism evidence="4 6">
    <name type="scientific">Drosophila virilis</name>
    <name type="common">Fruit fly</name>
    <dbReference type="NCBI Taxonomy" id="7244"/>
    <lineage>
        <taxon>Eukaryota</taxon>
        <taxon>Metazoa</taxon>
        <taxon>Ecdysozoa</taxon>
        <taxon>Arthropoda</taxon>
        <taxon>Hexapoda</taxon>
        <taxon>Insecta</taxon>
        <taxon>Pterygota</taxon>
        <taxon>Neoptera</taxon>
        <taxon>Endopterygota</taxon>
        <taxon>Diptera</taxon>
        <taxon>Brachycera</taxon>
        <taxon>Muscomorpha</taxon>
        <taxon>Ephydroidea</taxon>
        <taxon>Drosophilidae</taxon>
        <taxon>Drosophila</taxon>
    </lineage>
</organism>
<dbReference type="InterPro" id="IPR002173">
    <property type="entry name" value="Carboh/pur_kinase_PfkB_CS"/>
</dbReference>
<sequence length="310" mass="34726">MATAKPVLCVGCTVIDFVTINESFPKEDTDRRCRDGFWQRGGNASNVSTVLRLLGADVEFFGMLSQSDGFRVLLQDLERRGIDVQHCPTTDKDPPFSSVIIVQGTGSRTIVHCNKNYPYVTWEDFSKIDLNRYGWVHFEARNANETIKMIRSVQEHNRTHNEHITISLDFETLYEQNLPMCALCDYVVFSKELANQQGWRTAQETCKELARRLESKSPCIICPWGSTGAACLDAASNGCSMVAAYSPDRIVDTLGAGDSFMAGFIYATSVMQNNLKDAVSFANRVAGHKITDYGYDHIAELQKYDKLRTG</sequence>
<dbReference type="KEGG" id="dvi:6624220"/>
<dbReference type="eggNOG" id="KOG2947">
    <property type="taxonomic scope" value="Eukaryota"/>
</dbReference>
<dbReference type="InParanoid" id="B4LG16"/>
<dbReference type="Proteomes" id="UP000008792">
    <property type="component" value="Unassembled WGS sequence"/>
</dbReference>
<dbReference type="Gene3D" id="3.40.1190.20">
    <property type="match status" value="1"/>
</dbReference>
<reference evidence="4" key="2">
    <citation type="journal article" date="2008" name="Bioinformatics">
        <title>Assembly reconciliation.</title>
        <authorList>
            <person name="Zimin A.V."/>
            <person name="Smith D.R."/>
            <person name="Sutton G."/>
            <person name="Yorke J.A."/>
        </authorList>
    </citation>
    <scope>NUCLEOTIDE SEQUENCE</scope>
    <source>
        <strain evidence="4">TSC#15010-1051.87</strain>
    </source>
</reference>
<feature type="domain" description="Carbohydrate kinase PfkB" evidence="3">
    <location>
        <begin position="7"/>
        <end position="294"/>
    </location>
</feature>
<gene>
    <name evidence="4" type="primary">Dvir\GJ13759</name>
    <name evidence="4" type="ORF">Dvir_GJ13759</name>
</gene>
<dbReference type="GO" id="GO:0004454">
    <property type="term" value="F:ketohexokinase activity"/>
    <property type="evidence" value="ECO:0007669"/>
    <property type="project" value="InterPro"/>
</dbReference>
<dbReference type="EC" id="2.7.1.-" evidence="4 5"/>
<dbReference type="EMBL" id="CH940647">
    <property type="protein sequence ID" value="KRF84910.1"/>
    <property type="molecule type" value="Genomic_DNA"/>
</dbReference>
<proteinExistence type="predicted"/>
<dbReference type="OMA" id="CDYVVFS"/>
<keyword evidence="1 4" id="KW-0808">Transferase</keyword>
<evidence type="ECO:0000313" key="5">
    <source>
        <dbReference type="EMBL" id="KRF84910.1"/>
    </source>
</evidence>
<dbReference type="EMBL" id="CH940647">
    <property type="protein sequence ID" value="EDW70415.1"/>
    <property type="molecule type" value="Genomic_DNA"/>
</dbReference>
<dbReference type="AlphaFoldDB" id="B4LG16"/>
<reference evidence="4" key="3">
    <citation type="submission" date="2008-06" db="EMBL/GenBank/DDBJ databases">
        <authorList>
            <consortium name="FlyBase"/>
        </authorList>
    </citation>
    <scope>NUCLEOTIDE SEQUENCE</scope>
    <source>
        <strain evidence="4">TSC#15010-1051.87</strain>
    </source>
</reference>
<dbReference type="GO" id="GO:0006000">
    <property type="term" value="P:fructose metabolic process"/>
    <property type="evidence" value="ECO:0007669"/>
    <property type="project" value="InterPro"/>
</dbReference>
<dbReference type="InterPro" id="IPR052562">
    <property type="entry name" value="Ketohexokinase-related"/>
</dbReference>
<dbReference type="InterPro" id="IPR029056">
    <property type="entry name" value="Ribokinase-like"/>
</dbReference>
<evidence type="ECO:0000259" key="3">
    <source>
        <dbReference type="Pfam" id="PF00294"/>
    </source>
</evidence>
<keyword evidence="6" id="KW-1185">Reference proteome</keyword>
<evidence type="ECO:0000313" key="6">
    <source>
        <dbReference type="Proteomes" id="UP000008792"/>
    </source>
</evidence>
<dbReference type="PROSITE" id="PS00584">
    <property type="entry name" value="PFKB_KINASES_2"/>
    <property type="match status" value="1"/>
</dbReference>
<dbReference type="OrthoDB" id="204058at2759"/>
<dbReference type="SMR" id="B4LG16"/>
<dbReference type="SUPFAM" id="SSF53613">
    <property type="entry name" value="Ribokinase-like"/>
    <property type="match status" value="1"/>
</dbReference>
<reference evidence="4 6" key="1">
    <citation type="journal article" date="2007" name="Nature">
        <title>Evolution of genes and genomes on the Drosophila phylogeny.</title>
        <authorList>
            <consortium name="Drosophila 12 Genomes Consortium"/>
            <person name="Clark A.G."/>
            <person name="Eisen M.B."/>
            <person name="Smith D.R."/>
            <person name="Bergman C.M."/>
            <person name="Oliver B."/>
            <person name="Markow T.A."/>
            <person name="Kaufman T.C."/>
            <person name="Kellis M."/>
            <person name="Gelbart W."/>
            <person name="Iyer V.N."/>
            <person name="Pollard D.A."/>
            <person name="Sackton T.B."/>
            <person name="Larracuente A.M."/>
            <person name="Singh N.D."/>
            <person name="Abad J.P."/>
            <person name="Abt D.N."/>
            <person name="Adryan B."/>
            <person name="Aguade M."/>
            <person name="Akashi H."/>
            <person name="Anderson W.W."/>
            <person name="Aquadro C.F."/>
            <person name="Ardell D.H."/>
            <person name="Arguello R."/>
            <person name="Artieri C.G."/>
            <person name="Barbash D.A."/>
            <person name="Barker D."/>
            <person name="Barsanti P."/>
            <person name="Batterham P."/>
            <person name="Batzoglou S."/>
            <person name="Begun D."/>
            <person name="Bhutkar A."/>
            <person name="Blanco E."/>
            <person name="Bosak S.A."/>
            <person name="Bradley R.K."/>
            <person name="Brand A.D."/>
            <person name="Brent M.R."/>
            <person name="Brooks A.N."/>
            <person name="Brown R.H."/>
            <person name="Butlin R.K."/>
            <person name="Caggese C."/>
            <person name="Calvi B.R."/>
            <person name="Bernardo de Carvalho A."/>
            <person name="Caspi A."/>
            <person name="Castrezana S."/>
            <person name="Celniker S.E."/>
            <person name="Chang J.L."/>
            <person name="Chapple C."/>
            <person name="Chatterji S."/>
            <person name="Chinwalla A."/>
            <person name="Civetta A."/>
            <person name="Clifton S.W."/>
            <person name="Comeron J.M."/>
            <person name="Costello J.C."/>
            <person name="Coyne J.A."/>
            <person name="Daub J."/>
            <person name="David R.G."/>
            <person name="Delcher A.L."/>
            <person name="Delehaunty K."/>
            <person name="Do C.B."/>
            <person name="Ebling H."/>
            <person name="Edwards K."/>
            <person name="Eickbush T."/>
            <person name="Evans J.D."/>
            <person name="Filipski A."/>
            <person name="Findeiss S."/>
            <person name="Freyhult E."/>
            <person name="Fulton L."/>
            <person name="Fulton R."/>
            <person name="Garcia A.C."/>
            <person name="Gardiner A."/>
            <person name="Garfield D.A."/>
            <person name="Garvin B.E."/>
            <person name="Gibson G."/>
            <person name="Gilbert D."/>
            <person name="Gnerre S."/>
            <person name="Godfrey J."/>
            <person name="Good R."/>
            <person name="Gotea V."/>
            <person name="Gravely B."/>
            <person name="Greenberg A.J."/>
            <person name="Griffiths-Jones S."/>
            <person name="Gross S."/>
            <person name="Guigo R."/>
            <person name="Gustafson E.A."/>
            <person name="Haerty W."/>
            <person name="Hahn M.W."/>
            <person name="Halligan D.L."/>
            <person name="Halpern A.L."/>
            <person name="Halter G.M."/>
            <person name="Han M.V."/>
            <person name="Heger A."/>
            <person name="Hillier L."/>
            <person name="Hinrichs A.S."/>
            <person name="Holmes I."/>
            <person name="Hoskins R.A."/>
            <person name="Hubisz M.J."/>
            <person name="Hultmark D."/>
            <person name="Huntley M.A."/>
            <person name="Jaffe D.B."/>
            <person name="Jagadeeshan S."/>
            <person name="Jeck W.R."/>
            <person name="Johnson J."/>
            <person name="Jones C.D."/>
            <person name="Jordan W.C."/>
            <person name="Karpen G.H."/>
            <person name="Kataoka E."/>
            <person name="Keightley P.D."/>
            <person name="Kheradpour P."/>
            <person name="Kirkness E.F."/>
            <person name="Koerich L.B."/>
            <person name="Kristiansen K."/>
            <person name="Kudrna D."/>
            <person name="Kulathinal R.J."/>
            <person name="Kumar S."/>
            <person name="Kwok R."/>
            <person name="Lander E."/>
            <person name="Langley C.H."/>
            <person name="Lapoint R."/>
            <person name="Lazzaro B.P."/>
            <person name="Lee S.J."/>
            <person name="Levesque L."/>
            <person name="Li R."/>
            <person name="Lin C.F."/>
            <person name="Lin M.F."/>
            <person name="Lindblad-Toh K."/>
            <person name="Llopart A."/>
            <person name="Long M."/>
            <person name="Low L."/>
            <person name="Lozovsky E."/>
            <person name="Lu J."/>
            <person name="Luo M."/>
            <person name="Machado C.A."/>
            <person name="Makalowski W."/>
            <person name="Marzo M."/>
            <person name="Matsuda M."/>
            <person name="Matzkin L."/>
            <person name="McAllister B."/>
            <person name="McBride C.S."/>
            <person name="McKernan B."/>
            <person name="McKernan K."/>
            <person name="Mendez-Lago M."/>
            <person name="Minx P."/>
            <person name="Mollenhauer M.U."/>
            <person name="Montooth K."/>
            <person name="Mount S.M."/>
            <person name="Mu X."/>
            <person name="Myers E."/>
            <person name="Negre B."/>
            <person name="Newfeld S."/>
            <person name="Nielsen R."/>
            <person name="Noor M.A."/>
            <person name="O'Grady P."/>
            <person name="Pachter L."/>
            <person name="Papaceit M."/>
            <person name="Parisi M.J."/>
            <person name="Parisi M."/>
            <person name="Parts L."/>
            <person name="Pedersen J.S."/>
            <person name="Pesole G."/>
            <person name="Phillippy A.M."/>
            <person name="Ponting C.P."/>
            <person name="Pop M."/>
            <person name="Porcelli D."/>
            <person name="Powell J.R."/>
            <person name="Prohaska S."/>
            <person name="Pruitt K."/>
            <person name="Puig M."/>
            <person name="Quesneville H."/>
            <person name="Ram K.R."/>
            <person name="Rand D."/>
            <person name="Rasmussen M.D."/>
            <person name="Reed L.K."/>
            <person name="Reenan R."/>
            <person name="Reily A."/>
            <person name="Remington K.A."/>
            <person name="Rieger T.T."/>
            <person name="Ritchie M.G."/>
            <person name="Robin C."/>
            <person name="Rogers Y.H."/>
            <person name="Rohde C."/>
            <person name="Rozas J."/>
            <person name="Rubenfield M.J."/>
            <person name="Ruiz A."/>
            <person name="Russo S."/>
            <person name="Salzberg S.L."/>
            <person name="Sanchez-Gracia A."/>
            <person name="Saranga D.J."/>
            <person name="Sato H."/>
            <person name="Schaeffer S.W."/>
            <person name="Schatz M.C."/>
            <person name="Schlenke T."/>
            <person name="Schwartz R."/>
            <person name="Segarra C."/>
            <person name="Singh R.S."/>
            <person name="Sirot L."/>
            <person name="Sirota M."/>
            <person name="Sisneros N.B."/>
            <person name="Smith C.D."/>
            <person name="Smith T.F."/>
            <person name="Spieth J."/>
            <person name="Stage D.E."/>
            <person name="Stark A."/>
            <person name="Stephan W."/>
            <person name="Strausberg R.L."/>
            <person name="Strempel S."/>
            <person name="Sturgill D."/>
            <person name="Sutton G."/>
            <person name="Sutton G.G."/>
            <person name="Tao W."/>
            <person name="Teichmann S."/>
            <person name="Tobari Y.N."/>
            <person name="Tomimura Y."/>
            <person name="Tsolas J.M."/>
            <person name="Valente V.L."/>
            <person name="Venter E."/>
            <person name="Venter J.C."/>
            <person name="Vicario S."/>
            <person name="Vieira F.G."/>
            <person name="Vilella A.J."/>
            <person name="Villasante A."/>
            <person name="Walenz B."/>
            <person name="Wang J."/>
            <person name="Wasserman M."/>
            <person name="Watts T."/>
            <person name="Wilson D."/>
            <person name="Wilson R.K."/>
            <person name="Wing R.A."/>
            <person name="Wolfner M.F."/>
            <person name="Wong A."/>
            <person name="Wong G.K."/>
            <person name="Wu C.I."/>
            <person name="Wu G."/>
            <person name="Yamamoto D."/>
            <person name="Yang H.P."/>
            <person name="Yang S.P."/>
            <person name="Yorke J.A."/>
            <person name="Yoshida K."/>
            <person name="Zdobnov E."/>
            <person name="Zhang P."/>
            <person name="Zhang Y."/>
            <person name="Zimin A.V."/>
            <person name="Baldwin J."/>
            <person name="Abdouelleil A."/>
            <person name="Abdulkadir J."/>
            <person name="Abebe A."/>
            <person name="Abera B."/>
            <person name="Abreu J."/>
            <person name="Acer S.C."/>
            <person name="Aftuck L."/>
            <person name="Alexander A."/>
            <person name="An P."/>
            <person name="Anderson E."/>
            <person name="Anderson S."/>
            <person name="Arachi H."/>
            <person name="Azer M."/>
            <person name="Bachantsang P."/>
            <person name="Barry A."/>
            <person name="Bayul T."/>
            <person name="Berlin A."/>
            <person name="Bessette D."/>
            <person name="Bloom T."/>
            <person name="Blye J."/>
            <person name="Boguslavskiy L."/>
            <person name="Bonnet C."/>
            <person name="Boukhgalter B."/>
            <person name="Bourzgui I."/>
            <person name="Brown A."/>
            <person name="Cahill P."/>
            <person name="Channer S."/>
            <person name="Cheshatsang Y."/>
            <person name="Chuda L."/>
            <person name="Citroen M."/>
            <person name="Collymore A."/>
            <person name="Cooke P."/>
            <person name="Costello M."/>
            <person name="D'Aco K."/>
            <person name="Daza R."/>
            <person name="De Haan G."/>
            <person name="DeGray S."/>
            <person name="DeMaso C."/>
            <person name="Dhargay N."/>
            <person name="Dooley K."/>
            <person name="Dooley E."/>
            <person name="Doricent M."/>
            <person name="Dorje P."/>
            <person name="Dorjee K."/>
            <person name="Dupes A."/>
            <person name="Elong R."/>
            <person name="Falk J."/>
            <person name="Farina A."/>
            <person name="Faro S."/>
            <person name="Ferguson D."/>
            <person name="Fisher S."/>
            <person name="Foley C.D."/>
            <person name="Franke A."/>
            <person name="Friedrich D."/>
            <person name="Gadbois L."/>
            <person name="Gearin G."/>
            <person name="Gearin C.R."/>
            <person name="Giannoukos G."/>
            <person name="Goode T."/>
            <person name="Graham J."/>
            <person name="Grandbois E."/>
            <person name="Grewal S."/>
            <person name="Gyaltsen K."/>
            <person name="Hafez N."/>
            <person name="Hagos B."/>
            <person name="Hall J."/>
            <person name="Henson C."/>
            <person name="Hollinger A."/>
            <person name="Honan T."/>
            <person name="Huard M.D."/>
            <person name="Hughes L."/>
            <person name="Hurhula B."/>
            <person name="Husby M.E."/>
            <person name="Kamat A."/>
            <person name="Kanga B."/>
            <person name="Kashin S."/>
            <person name="Khazanovich D."/>
            <person name="Kisner P."/>
            <person name="Lance K."/>
            <person name="Lara M."/>
            <person name="Lee W."/>
            <person name="Lennon N."/>
            <person name="Letendre F."/>
            <person name="LeVine R."/>
            <person name="Lipovsky A."/>
            <person name="Liu X."/>
            <person name="Liu J."/>
            <person name="Liu S."/>
            <person name="Lokyitsang T."/>
            <person name="Lokyitsang Y."/>
            <person name="Lubonja R."/>
            <person name="Lui A."/>
            <person name="MacDonald P."/>
            <person name="Magnisalis V."/>
            <person name="Maru K."/>
            <person name="Matthews C."/>
            <person name="McCusker W."/>
            <person name="McDonough S."/>
            <person name="Mehta T."/>
            <person name="Meldrim J."/>
            <person name="Meneus L."/>
            <person name="Mihai O."/>
            <person name="Mihalev A."/>
            <person name="Mihova T."/>
            <person name="Mittelman R."/>
            <person name="Mlenga V."/>
            <person name="Montmayeur A."/>
            <person name="Mulrain L."/>
            <person name="Navidi A."/>
            <person name="Naylor J."/>
            <person name="Negash T."/>
            <person name="Nguyen T."/>
            <person name="Nguyen N."/>
            <person name="Nicol R."/>
            <person name="Norbu C."/>
            <person name="Norbu N."/>
            <person name="Novod N."/>
            <person name="O'Neill B."/>
            <person name="Osman S."/>
            <person name="Markiewicz E."/>
            <person name="Oyono O.L."/>
            <person name="Patti C."/>
            <person name="Phunkhang P."/>
            <person name="Pierre F."/>
            <person name="Priest M."/>
            <person name="Raghuraman S."/>
            <person name="Rege F."/>
            <person name="Reyes R."/>
            <person name="Rise C."/>
            <person name="Rogov P."/>
            <person name="Ross K."/>
            <person name="Ryan E."/>
            <person name="Settipalli S."/>
            <person name="Shea T."/>
            <person name="Sherpa N."/>
            <person name="Shi L."/>
            <person name="Shih D."/>
            <person name="Sparrow T."/>
            <person name="Spaulding J."/>
            <person name="Stalker J."/>
            <person name="Stange-Thomann N."/>
            <person name="Stavropoulos S."/>
            <person name="Stone C."/>
            <person name="Strader C."/>
            <person name="Tesfaye S."/>
            <person name="Thomson T."/>
            <person name="Thoulutsang Y."/>
            <person name="Thoulutsang D."/>
            <person name="Topham K."/>
            <person name="Topping I."/>
            <person name="Tsamla T."/>
            <person name="Vassiliev H."/>
            <person name="Vo A."/>
            <person name="Wangchuk T."/>
            <person name="Wangdi T."/>
            <person name="Weiand M."/>
            <person name="Wilkinson J."/>
            <person name="Wilson A."/>
            <person name="Yadav S."/>
            <person name="Young G."/>
            <person name="Yu Q."/>
            <person name="Zembek L."/>
            <person name="Zhong D."/>
            <person name="Zimmer A."/>
            <person name="Zwirko Z."/>
            <person name="Jaffe D.B."/>
            <person name="Alvarez P."/>
            <person name="Brockman W."/>
            <person name="Butler J."/>
            <person name="Chin C."/>
            <person name="Gnerre S."/>
            <person name="Grabherr M."/>
            <person name="Kleber M."/>
            <person name="Mauceli E."/>
            <person name="MacCallum I."/>
        </authorList>
    </citation>
    <scope>NUCLEOTIDE SEQUENCE [LARGE SCALE GENOMIC DNA]</scope>
    <source>
        <strain evidence="4">TSC#15010-1051.87</strain>
        <strain evidence="6">Tucson 15010-1051.87</strain>
    </source>
</reference>
<dbReference type="PANTHER" id="PTHR42774">
    <property type="entry name" value="PHOSPHOTRANSFERASE SYSTEM TRANSPORT PROTEIN"/>
    <property type="match status" value="1"/>
</dbReference>
<keyword evidence="2" id="KW-0418">Kinase</keyword>
<evidence type="ECO:0000256" key="1">
    <source>
        <dbReference type="ARBA" id="ARBA00022679"/>
    </source>
</evidence>
<dbReference type="PANTHER" id="PTHR42774:SF3">
    <property type="entry name" value="KETOHEXOKINASE"/>
    <property type="match status" value="1"/>
</dbReference>
<accession>B4LG16</accession>